<dbReference type="InterPro" id="IPR011701">
    <property type="entry name" value="MFS"/>
</dbReference>
<feature type="transmembrane region" description="Helical" evidence="6">
    <location>
        <begin position="138"/>
        <end position="160"/>
    </location>
</feature>
<keyword evidence="9" id="KW-1185">Reference proteome</keyword>
<evidence type="ECO:0000259" key="7">
    <source>
        <dbReference type="PROSITE" id="PS50850"/>
    </source>
</evidence>
<feature type="transmembrane region" description="Helical" evidence="6">
    <location>
        <begin position="112"/>
        <end position="131"/>
    </location>
</feature>
<dbReference type="PANTHER" id="PTHR23501:SF190">
    <property type="entry name" value="MAJOR FACILITATOR SUPERFAMILY MFS_1"/>
    <property type="match status" value="1"/>
</dbReference>
<dbReference type="CDD" id="cd17321">
    <property type="entry name" value="MFS_MMR_MDR_like"/>
    <property type="match status" value="1"/>
</dbReference>
<dbReference type="InterPro" id="IPR020846">
    <property type="entry name" value="MFS_dom"/>
</dbReference>
<reference evidence="8 9" key="1">
    <citation type="submission" date="2018-09" db="EMBL/GenBank/DDBJ databases">
        <title>Paenibacillus aracenensis nov. sp. isolated from a cave in southern Spain.</title>
        <authorList>
            <person name="Jurado V."/>
            <person name="Gutierrez-Patricio S."/>
            <person name="Gonzalez-Pimentel J.L."/>
            <person name="Miller A.Z."/>
            <person name="Laiz L."/>
            <person name="Saiz-Jimenez C."/>
        </authorList>
    </citation>
    <scope>NUCLEOTIDE SEQUENCE [LARGE SCALE GENOMIC DNA]</scope>
    <source>
        <strain evidence="8 9">DSM 22867</strain>
    </source>
</reference>
<dbReference type="Gene3D" id="1.20.1250.20">
    <property type="entry name" value="MFS general substrate transporter like domains"/>
    <property type="match status" value="2"/>
</dbReference>
<feature type="transmembrane region" description="Helical" evidence="6">
    <location>
        <begin position="197"/>
        <end position="216"/>
    </location>
</feature>
<feature type="transmembrane region" description="Helical" evidence="6">
    <location>
        <begin position="412"/>
        <end position="434"/>
    </location>
</feature>
<keyword evidence="5 6" id="KW-0472">Membrane</keyword>
<organism evidence="8 9">
    <name type="scientific">Paenibacillus nanensis</name>
    <dbReference type="NCBI Taxonomy" id="393251"/>
    <lineage>
        <taxon>Bacteria</taxon>
        <taxon>Bacillati</taxon>
        <taxon>Bacillota</taxon>
        <taxon>Bacilli</taxon>
        <taxon>Bacillales</taxon>
        <taxon>Paenibacillaceae</taxon>
        <taxon>Paenibacillus</taxon>
    </lineage>
</organism>
<evidence type="ECO:0000313" key="8">
    <source>
        <dbReference type="EMBL" id="RIX50107.1"/>
    </source>
</evidence>
<dbReference type="PANTHER" id="PTHR23501">
    <property type="entry name" value="MAJOR FACILITATOR SUPERFAMILY"/>
    <property type="match status" value="1"/>
</dbReference>
<comment type="caution">
    <text evidence="8">The sequence shown here is derived from an EMBL/GenBank/DDBJ whole genome shotgun (WGS) entry which is preliminary data.</text>
</comment>
<keyword evidence="4 6" id="KW-1133">Transmembrane helix</keyword>
<dbReference type="OrthoDB" id="9807274at2"/>
<dbReference type="EMBL" id="QXQA01000016">
    <property type="protein sequence ID" value="RIX50107.1"/>
    <property type="molecule type" value="Genomic_DNA"/>
</dbReference>
<sequence length="443" mass="46614">MSQLKTKGISRGATVLTLLLGIFMGALDHGIVGPALSSILQEFELNTGWGVWSFTAYTLLFAVSIPVLGKLSDRFGRKQTFAFGIILFAIGSAAAALAPSFTVFLIGRAIQAIGTGGIFPITTAIIAMSYPPEQRGRMLGLIGMVFGLGTILGPVLGGMIIENMEWQWIFLINVPISAIILILISRVKQEQPIIKKAIDVPGIIVLTLIILSLMLGITLKNMLFLGLGVLLMPLLVVIERKSSDPVMRLTYFTKANTLALLLASMVSGFVMASTTNLLPYFSETVLGLDRGAAGMSVTPLAVASVLASLVGGYLVDKAGARRVLVFGFALTLAVGAALATGVETLGLFYPLIAIMGFGIGIIIGAPLNVLILQAVDPKETGLAVGYISLFRSLGSTMGPTIAGLFLSTYDNGFQPLFIVSGTVSAVSIVLLLSFQRRSQAAAA</sequence>
<evidence type="ECO:0000256" key="1">
    <source>
        <dbReference type="ARBA" id="ARBA00004651"/>
    </source>
</evidence>
<comment type="subcellular location">
    <subcellularLocation>
        <location evidence="1">Cell membrane</location>
        <topology evidence="1">Multi-pass membrane protein</topology>
    </subcellularLocation>
</comment>
<dbReference type="GO" id="GO:0005886">
    <property type="term" value="C:plasma membrane"/>
    <property type="evidence" value="ECO:0007669"/>
    <property type="project" value="UniProtKB-SubCell"/>
</dbReference>
<dbReference type="PROSITE" id="PS50850">
    <property type="entry name" value="MFS"/>
    <property type="match status" value="1"/>
</dbReference>
<evidence type="ECO:0000313" key="9">
    <source>
        <dbReference type="Proteomes" id="UP000266482"/>
    </source>
</evidence>
<evidence type="ECO:0000256" key="4">
    <source>
        <dbReference type="ARBA" id="ARBA00022989"/>
    </source>
</evidence>
<dbReference type="PROSITE" id="PS00216">
    <property type="entry name" value="SUGAR_TRANSPORT_1"/>
    <property type="match status" value="1"/>
</dbReference>
<evidence type="ECO:0000256" key="6">
    <source>
        <dbReference type="SAM" id="Phobius"/>
    </source>
</evidence>
<dbReference type="Proteomes" id="UP000266482">
    <property type="component" value="Unassembled WGS sequence"/>
</dbReference>
<feature type="transmembrane region" description="Helical" evidence="6">
    <location>
        <begin position="322"/>
        <end position="342"/>
    </location>
</feature>
<accession>A0A3A1UNG7</accession>
<dbReference type="InterPro" id="IPR036259">
    <property type="entry name" value="MFS_trans_sf"/>
</dbReference>
<feature type="domain" description="Major facilitator superfamily (MFS) profile" evidence="7">
    <location>
        <begin position="14"/>
        <end position="439"/>
    </location>
</feature>
<dbReference type="Pfam" id="PF07690">
    <property type="entry name" value="MFS_1"/>
    <property type="match status" value="1"/>
</dbReference>
<name>A0A3A1UNG7_9BACL</name>
<protein>
    <submittedName>
        <fullName evidence="8">MFS transporter</fullName>
    </submittedName>
</protein>
<dbReference type="InterPro" id="IPR005829">
    <property type="entry name" value="Sugar_transporter_CS"/>
</dbReference>
<evidence type="ECO:0000256" key="5">
    <source>
        <dbReference type="ARBA" id="ARBA00023136"/>
    </source>
</evidence>
<feature type="transmembrane region" description="Helical" evidence="6">
    <location>
        <begin position="12"/>
        <end position="31"/>
    </location>
</feature>
<dbReference type="GO" id="GO:0022857">
    <property type="term" value="F:transmembrane transporter activity"/>
    <property type="evidence" value="ECO:0007669"/>
    <property type="project" value="InterPro"/>
</dbReference>
<dbReference type="PRINTS" id="PR01036">
    <property type="entry name" value="TCRTETB"/>
</dbReference>
<dbReference type="SUPFAM" id="SSF103473">
    <property type="entry name" value="MFS general substrate transporter"/>
    <property type="match status" value="1"/>
</dbReference>
<evidence type="ECO:0000256" key="2">
    <source>
        <dbReference type="ARBA" id="ARBA00022448"/>
    </source>
</evidence>
<feature type="transmembrane region" description="Helical" evidence="6">
    <location>
        <begin position="258"/>
        <end position="281"/>
    </location>
</feature>
<feature type="transmembrane region" description="Helical" evidence="6">
    <location>
        <begin position="222"/>
        <end position="238"/>
    </location>
</feature>
<dbReference type="AlphaFoldDB" id="A0A3A1UNG7"/>
<feature type="transmembrane region" description="Helical" evidence="6">
    <location>
        <begin position="293"/>
        <end position="315"/>
    </location>
</feature>
<evidence type="ECO:0000256" key="3">
    <source>
        <dbReference type="ARBA" id="ARBA00022692"/>
    </source>
</evidence>
<feature type="transmembrane region" description="Helical" evidence="6">
    <location>
        <begin position="348"/>
        <end position="371"/>
    </location>
</feature>
<gene>
    <name evidence="8" type="ORF">D3P08_21395</name>
</gene>
<feature type="transmembrane region" description="Helical" evidence="6">
    <location>
        <begin position="383"/>
        <end position="406"/>
    </location>
</feature>
<keyword evidence="2" id="KW-0813">Transport</keyword>
<dbReference type="RefSeq" id="WP_119602156.1">
    <property type="nucleotide sequence ID" value="NZ_QXQA01000016.1"/>
</dbReference>
<feature type="transmembrane region" description="Helical" evidence="6">
    <location>
        <begin position="51"/>
        <end position="69"/>
    </location>
</feature>
<feature type="transmembrane region" description="Helical" evidence="6">
    <location>
        <begin position="166"/>
        <end position="185"/>
    </location>
</feature>
<proteinExistence type="predicted"/>
<keyword evidence="3 6" id="KW-0812">Transmembrane</keyword>
<feature type="transmembrane region" description="Helical" evidence="6">
    <location>
        <begin position="81"/>
        <end position="106"/>
    </location>
</feature>